<evidence type="ECO:0000256" key="2">
    <source>
        <dbReference type="ARBA" id="ARBA00022737"/>
    </source>
</evidence>
<feature type="region of interest" description="Disordered" evidence="4">
    <location>
        <begin position="788"/>
        <end position="812"/>
    </location>
</feature>
<sequence>MPATRQVSKNSPTPRNTSAQQDFVFPENSHLLITTPRHVFAWDRSGIRPIFRSKAGGIVAAREAKDGSGVLAVASSNVVVMHDARRRKDESWGLNAPREEVRHLEYSPDATSLFLSTTSGGAIQHYSTEKQRLLDPAQTHHAAPVALAISPTGHLMLSASQDPPMVFLKNLAHNTSPLKIQPQASDAAVCCAVFHPERPNVFLLAFRDGTVAAYDATKMPRNNRGTYANQQSVNDGEIAHLQKVHRATAADADAAPIAGITFLPGYKTRAITAGRDGRCKLIDFTKGGETLRTWHAKAPLTSIAVWGLRAKAEPGSLREVASEHRRNRSSSSHTIGGPTSTSSIIAVSRLDGKVQLYDSVGLLLAQRAVSSLEEQILSLEWAKGAAPESHVTDALGRHFSDAESIPPIPITKQRVVSSPPTIAAQKEAHKEIVPARTGLGLPAELRTRPPSRQFTIHPDEEAQGTVQYTPSPKRQPTGSAQVVNYQDLFSPVKVSNPAEQSPAKRLVSNSPRTRPCISSQTFVKSPAVLLSSSAAVSPGQATSKSPSTHFTSAASECVPHKSDKVSSLKPKHRVSSQASPLSRAKRRITFQQSGDGSTRSINSGSPKLINSNAKVLADLRRLNKDDLTNQRYGTLSSYAAVQRTGSANDSQRSKASSIRPPPRARSNKPRSPPSIHVHDPSTWPSDSNADSHSTDIWFTSGSEDDTSHKRRRRMKPLTRPPARQTSRSRITSKGTISTGLPTDPSQALPAHDGWTDGDGDRYLTAQSRLSPVASLSLISEDLRNLFPRTSSLSPNKQTRTARTGQTRAPVGKDGTLTERAVNAVATGRPPCSPWDKVKASKSMQPSPSRKHDAVKFYEGPCTMSGALPQRELVVCSTCPETNSRLKDLEGQVAQLRGEVLAMKAVLRRDGVPLPACLR</sequence>
<feature type="compositionally biased region" description="Polar residues" evidence="4">
    <location>
        <begin position="464"/>
        <end position="479"/>
    </location>
</feature>
<dbReference type="KEGG" id="ffu:CLAFUR5_00504"/>
<dbReference type="PANTHER" id="PTHR19857">
    <property type="entry name" value="MITOCHONDRIAL DIVISION PROTEIN 1-RELATED"/>
    <property type="match status" value="1"/>
</dbReference>
<feature type="region of interest" description="Disordered" evidence="4">
    <location>
        <begin position="493"/>
        <end position="517"/>
    </location>
</feature>
<feature type="region of interest" description="Disordered" evidence="4">
    <location>
        <begin position="828"/>
        <end position="851"/>
    </location>
</feature>
<feature type="compositionally biased region" description="Polar residues" evidence="4">
    <location>
        <begin position="507"/>
        <end position="517"/>
    </location>
</feature>
<gene>
    <name evidence="5" type="ORF">CLAFUR5_00504</name>
</gene>
<dbReference type="Proteomes" id="UP000756132">
    <property type="component" value="Chromosome 1"/>
</dbReference>
<evidence type="ECO:0000256" key="4">
    <source>
        <dbReference type="SAM" id="MobiDB-lite"/>
    </source>
</evidence>
<feature type="region of interest" description="Disordered" evidence="4">
    <location>
        <begin position="1"/>
        <end position="21"/>
    </location>
</feature>
<dbReference type="RefSeq" id="XP_047756991.1">
    <property type="nucleotide sequence ID" value="XM_047899652.1"/>
</dbReference>
<evidence type="ECO:0000313" key="5">
    <source>
        <dbReference type="EMBL" id="UJO12625.1"/>
    </source>
</evidence>
<dbReference type="InterPro" id="IPR051179">
    <property type="entry name" value="WD_repeat_multifunction"/>
</dbReference>
<evidence type="ECO:0000256" key="1">
    <source>
        <dbReference type="ARBA" id="ARBA00022574"/>
    </source>
</evidence>
<feature type="region of interest" description="Disordered" evidence="4">
    <location>
        <begin position="451"/>
        <end position="479"/>
    </location>
</feature>
<dbReference type="AlphaFoldDB" id="A0A9Q8L893"/>
<dbReference type="OMA" id="WHAKAPL"/>
<dbReference type="InterPro" id="IPR015943">
    <property type="entry name" value="WD40/YVTN_repeat-like_dom_sf"/>
</dbReference>
<evidence type="ECO:0008006" key="7">
    <source>
        <dbReference type="Google" id="ProtNLM"/>
    </source>
</evidence>
<feature type="compositionally biased region" description="Low complexity" evidence="4">
    <location>
        <begin position="797"/>
        <end position="808"/>
    </location>
</feature>
<feature type="region of interest" description="Disordered" evidence="4">
    <location>
        <begin position="537"/>
        <end position="585"/>
    </location>
</feature>
<feature type="coiled-coil region" evidence="3">
    <location>
        <begin position="878"/>
        <end position="905"/>
    </location>
</feature>
<dbReference type="GeneID" id="71980382"/>
<keyword evidence="1" id="KW-0853">WD repeat</keyword>
<dbReference type="PANTHER" id="PTHR19857:SF8">
    <property type="entry name" value="ANGIO-ASSOCIATED MIGRATORY CELL PROTEIN"/>
    <property type="match status" value="1"/>
</dbReference>
<evidence type="ECO:0000256" key="3">
    <source>
        <dbReference type="SAM" id="Coils"/>
    </source>
</evidence>
<dbReference type="EMBL" id="CP090163">
    <property type="protein sequence ID" value="UJO12625.1"/>
    <property type="molecule type" value="Genomic_DNA"/>
</dbReference>
<reference evidence="5" key="2">
    <citation type="journal article" date="2022" name="Microb. Genom.">
        <title>A chromosome-scale genome assembly of the tomato pathogen Cladosporium fulvum reveals a compartmentalized genome architecture and the presence of a dispensable chromosome.</title>
        <authorList>
            <person name="Zaccaron A.Z."/>
            <person name="Chen L.H."/>
            <person name="Samaras A."/>
            <person name="Stergiopoulos I."/>
        </authorList>
    </citation>
    <scope>NUCLEOTIDE SEQUENCE</scope>
    <source>
        <strain evidence="5">Race5_Kim</strain>
    </source>
</reference>
<feature type="compositionally biased region" description="Polar residues" evidence="4">
    <location>
        <begin position="682"/>
        <end position="701"/>
    </location>
</feature>
<keyword evidence="2" id="KW-0677">Repeat</keyword>
<feature type="compositionally biased region" description="Polar residues" evidence="4">
    <location>
        <begin position="639"/>
        <end position="656"/>
    </location>
</feature>
<protein>
    <recommendedName>
        <fullName evidence="7">WD40 repeat-like protein</fullName>
    </recommendedName>
</protein>
<keyword evidence="6" id="KW-1185">Reference proteome</keyword>
<dbReference type="SMART" id="SM00320">
    <property type="entry name" value="WD40"/>
    <property type="match status" value="5"/>
</dbReference>
<reference evidence="5" key="1">
    <citation type="submission" date="2021-12" db="EMBL/GenBank/DDBJ databases">
        <authorList>
            <person name="Zaccaron A."/>
            <person name="Stergiopoulos I."/>
        </authorList>
    </citation>
    <scope>NUCLEOTIDE SEQUENCE</scope>
    <source>
        <strain evidence="5">Race5_Kim</strain>
    </source>
</reference>
<organism evidence="5 6">
    <name type="scientific">Passalora fulva</name>
    <name type="common">Tomato leaf mold</name>
    <name type="synonym">Cladosporium fulvum</name>
    <dbReference type="NCBI Taxonomy" id="5499"/>
    <lineage>
        <taxon>Eukaryota</taxon>
        <taxon>Fungi</taxon>
        <taxon>Dikarya</taxon>
        <taxon>Ascomycota</taxon>
        <taxon>Pezizomycotina</taxon>
        <taxon>Dothideomycetes</taxon>
        <taxon>Dothideomycetidae</taxon>
        <taxon>Mycosphaerellales</taxon>
        <taxon>Mycosphaerellaceae</taxon>
        <taxon>Fulvia</taxon>
    </lineage>
</organism>
<accession>A0A9Q8L893</accession>
<dbReference type="InterPro" id="IPR036322">
    <property type="entry name" value="WD40_repeat_dom_sf"/>
</dbReference>
<name>A0A9Q8L893_PASFU</name>
<feature type="compositionally biased region" description="Polar residues" evidence="4">
    <location>
        <begin position="539"/>
        <end position="554"/>
    </location>
</feature>
<dbReference type="Gene3D" id="2.130.10.10">
    <property type="entry name" value="YVTN repeat-like/Quinoprotein amine dehydrogenase"/>
    <property type="match status" value="2"/>
</dbReference>
<dbReference type="InterPro" id="IPR001680">
    <property type="entry name" value="WD40_rpt"/>
</dbReference>
<feature type="region of interest" description="Disordered" evidence="4">
    <location>
        <begin position="639"/>
        <end position="747"/>
    </location>
</feature>
<proteinExistence type="predicted"/>
<dbReference type="SUPFAM" id="SSF50978">
    <property type="entry name" value="WD40 repeat-like"/>
    <property type="match status" value="1"/>
</dbReference>
<evidence type="ECO:0000313" key="6">
    <source>
        <dbReference type="Proteomes" id="UP000756132"/>
    </source>
</evidence>
<dbReference type="OrthoDB" id="5362656at2759"/>
<feature type="region of interest" description="Disordered" evidence="4">
    <location>
        <begin position="317"/>
        <end position="338"/>
    </location>
</feature>
<keyword evidence="3" id="KW-0175">Coiled coil</keyword>
<feature type="compositionally biased region" description="Polar residues" evidence="4">
    <location>
        <begin position="723"/>
        <end position="745"/>
    </location>
</feature>